<accession>A0A1Y1JIX4</accession>
<dbReference type="Proteomes" id="UP000195521">
    <property type="component" value="Unassembled WGS sequence"/>
</dbReference>
<evidence type="ECO:0000313" key="2">
    <source>
        <dbReference type="Proteomes" id="UP000195521"/>
    </source>
</evidence>
<dbReference type="EMBL" id="BDQF01000012">
    <property type="protein sequence ID" value="GAW81598.1"/>
    <property type="molecule type" value="Genomic_DNA"/>
</dbReference>
<evidence type="ECO:0000313" key="1">
    <source>
        <dbReference type="EMBL" id="GAW81598.1"/>
    </source>
</evidence>
<dbReference type="RefSeq" id="XP_028544187.1">
    <property type="nucleotide sequence ID" value="XM_028688386.1"/>
</dbReference>
<dbReference type="GeneID" id="39748326"/>
<protein>
    <submittedName>
        <fullName evidence="1">Uncharacterized protein</fullName>
    </submittedName>
</protein>
<dbReference type="OMA" id="MGQVNDY"/>
<name>A0A1Y1JIX4_PLAGO</name>
<proteinExistence type="predicted"/>
<comment type="caution">
    <text evidence="1">The sequence shown here is derived from an EMBL/GenBank/DDBJ whole genome shotgun (WGS) entry which is preliminary data.</text>
</comment>
<dbReference type="OrthoDB" id="381817at2759"/>
<gene>
    <name evidence="1" type="ORF">PGO_110470</name>
</gene>
<keyword evidence="2" id="KW-1185">Reference proteome</keyword>
<dbReference type="AlphaFoldDB" id="A0A1Y1JIX4"/>
<sequence>MNTTRDSENIGSSKLDKEKCEMLIKSSTFINGEKVFQCSSGVGPIEGIQNSKEGVEICFSHNNLSDHVKGVMVHVNDYFTKKIKEEKNR</sequence>
<reference evidence="2" key="1">
    <citation type="submission" date="2017-04" db="EMBL/GenBank/DDBJ databases">
        <title>Plasmodium gonderi genome.</title>
        <authorList>
            <person name="Arisue N."/>
            <person name="Honma H."/>
            <person name="Kawai S."/>
            <person name="Tougan T."/>
            <person name="Tanabe K."/>
            <person name="Horii T."/>
        </authorList>
    </citation>
    <scope>NUCLEOTIDE SEQUENCE [LARGE SCALE GENOMIC DNA]</scope>
    <source>
        <strain evidence="2">ATCC 30045</strain>
    </source>
</reference>
<organism evidence="1 2">
    <name type="scientific">Plasmodium gonderi</name>
    <dbReference type="NCBI Taxonomy" id="77519"/>
    <lineage>
        <taxon>Eukaryota</taxon>
        <taxon>Sar</taxon>
        <taxon>Alveolata</taxon>
        <taxon>Apicomplexa</taxon>
        <taxon>Aconoidasida</taxon>
        <taxon>Haemosporida</taxon>
        <taxon>Plasmodiidae</taxon>
        <taxon>Plasmodium</taxon>
        <taxon>Plasmodium (Plasmodium)</taxon>
    </lineage>
</organism>